<dbReference type="PANTHER" id="PTHR23513">
    <property type="entry name" value="INTEGRAL MEMBRANE EFFLUX PROTEIN-RELATED"/>
    <property type="match status" value="1"/>
</dbReference>
<dbReference type="Pfam" id="PF07690">
    <property type="entry name" value="MFS_1"/>
    <property type="match status" value="1"/>
</dbReference>
<dbReference type="InterPro" id="IPR036259">
    <property type="entry name" value="MFS_trans_sf"/>
</dbReference>
<sequence>MSPAPAAHSTRLLGGAYPWWLVVDTATILNISLIGFAVPLLALMVTNSPAQAGLIGSIGIAIRVLTSMLGGIQADRHPRLRLMLLGALSGLALAAIFTALAAAQALSFPVLLALNAAMAARNGLFAPVTDAALKDLVPARALGRAQAANQGRDAVLSLAAAPLGGVLLAVGGWLLGATLIFSQLIASATAWVLLRRWTPQPGPEAEPGAVADPAASSTGPDPAARRRGHQELGSAFRWLWRRPDLRGALLVTTLVNLGFNVLVSTLVFAMQQDGVSVAQIGLVSGGMGAGMLLGATTAPWLVSRLPAGPLSIAGLVLLAAASATLPWITEPLGLAIALACSMLGTPALNAALLGYFMVATPPDMMGRASSIVSVFSTGAMPLSPLIAGVGLSLAGRTPTLLVGMGICVAAAALALGTRQLRRLPKEAQWTAHATAAAAPAGPAGPTRPARP</sequence>
<evidence type="ECO:0000256" key="6">
    <source>
        <dbReference type="ARBA" id="ARBA00023136"/>
    </source>
</evidence>
<keyword evidence="4 10" id="KW-0812">Transmembrane</keyword>
<feature type="transmembrane region" description="Helical" evidence="10">
    <location>
        <begin position="82"/>
        <end position="106"/>
    </location>
</feature>
<reference evidence="12 13" key="1">
    <citation type="submission" date="2018-07" db="EMBL/GenBank/DDBJ databases">
        <title>Arthrobacter sp. nov., isolated from raw cow's milk with high bacterial count.</title>
        <authorList>
            <person name="Hahne J."/>
            <person name="Isele D."/>
            <person name="Lipski A."/>
        </authorList>
    </citation>
    <scope>NUCLEOTIDE SEQUENCE [LARGE SCALE GENOMIC DNA]</scope>
    <source>
        <strain evidence="12 13">JZ R-183</strain>
    </source>
</reference>
<comment type="caution">
    <text evidence="12">The sequence shown here is derived from an EMBL/GenBank/DDBJ whole genome shotgun (WGS) entry which is preliminary data.</text>
</comment>
<organism evidence="12 13">
    <name type="scientific">Galactobacter caseinivorans</name>
    <dbReference type="NCBI Taxonomy" id="2676123"/>
    <lineage>
        <taxon>Bacteria</taxon>
        <taxon>Bacillati</taxon>
        <taxon>Actinomycetota</taxon>
        <taxon>Actinomycetes</taxon>
        <taxon>Micrococcales</taxon>
        <taxon>Micrococcaceae</taxon>
        <taxon>Galactobacter</taxon>
    </lineage>
</organism>
<evidence type="ECO:0000313" key="12">
    <source>
        <dbReference type="EMBL" id="RKW69533.1"/>
    </source>
</evidence>
<feature type="transmembrane region" description="Helical" evidence="10">
    <location>
        <begin position="247"/>
        <end position="270"/>
    </location>
</feature>
<feature type="transmembrane region" description="Helical" evidence="10">
    <location>
        <begin position="399"/>
        <end position="416"/>
    </location>
</feature>
<feature type="region of interest" description="Disordered" evidence="9">
    <location>
        <begin position="202"/>
        <end position="227"/>
    </location>
</feature>
<dbReference type="GO" id="GO:0022857">
    <property type="term" value="F:transmembrane transporter activity"/>
    <property type="evidence" value="ECO:0007669"/>
    <property type="project" value="InterPro"/>
</dbReference>
<accession>A0A496PG01</accession>
<feature type="transmembrane region" description="Helical" evidence="10">
    <location>
        <begin position="334"/>
        <end position="358"/>
    </location>
</feature>
<feature type="transmembrane region" description="Helical" evidence="10">
    <location>
        <begin position="166"/>
        <end position="194"/>
    </location>
</feature>
<keyword evidence="2" id="KW-0813">Transport</keyword>
<evidence type="ECO:0000259" key="11">
    <source>
        <dbReference type="PROSITE" id="PS50850"/>
    </source>
</evidence>
<dbReference type="GO" id="GO:0005886">
    <property type="term" value="C:plasma membrane"/>
    <property type="evidence" value="ECO:0007669"/>
    <property type="project" value="UniProtKB-SubCell"/>
</dbReference>
<dbReference type="CDD" id="cd06173">
    <property type="entry name" value="MFS_MefA_like"/>
    <property type="match status" value="1"/>
</dbReference>
<dbReference type="RefSeq" id="WP_121485863.1">
    <property type="nucleotide sequence ID" value="NZ_QQXL01000008.1"/>
</dbReference>
<evidence type="ECO:0000256" key="9">
    <source>
        <dbReference type="SAM" id="MobiDB-lite"/>
    </source>
</evidence>
<proteinExistence type="inferred from homology"/>
<feature type="transmembrane region" description="Helical" evidence="10">
    <location>
        <begin position="21"/>
        <end position="44"/>
    </location>
</feature>
<dbReference type="InterPro" id="IPR011701">
    <property type="entry name" value="MFS"/>
</dbReference>
<evidence type="ECO:0000256" key="3">
    <source>
        <dbReference type="ARBA" id="ARBA00022475"/>
    </source>
</evidence>
<dbReference type="AlphaFoldDB" id="A0A496PG01"/>
<evidence type="ECO:0000256" key="8">
    <source>
        <dbReference type="ARBA" id="ARBA00040914"/>
    </source>
</evidence>
<keyword evidence="6 10" id="KW-0472">Membrane</keyword>
<comment type="subcellular location">
    <subcellularLocation>
        <location evidence="1">Cell inner membrane</location>
        <topology evidence="1">Multi-pass membrane protein</topology>
    </subcellularLocation>
</comment>
<dbReference type="EMBL" id="QQXL01000008">
    <property type="protein sequence ID" value="RKW69533.1"/>
    <property type="molecule type" value="Genomic_DNA"/>
</dbReference>
<evidence type="ECO:0000256" key="1">
    <source>
        <dbReference type="ARBA" id="ARBA00004429"/>
    </source>
</evidence>
<dbReference type="SUPFAM" id="SSF103473">
    <property type="entry name" value="MFS general substrate transporter"/>
    <property type="match status" value="1"/>
</dbReference>
<feature type="transmembrane region" description="Helical" evidence="10">
    <location>
        <begin position="370"/>
        <end position="393"/>
    </location>
</feature>
<name>A0A496PG01_9MICC</name>
<dbReference type="PROSITE" id="PS50850">
    <property type="entry name" value="MFS"/>
    <property type="match status" value="1"/>
</dbReference>
<dbReference type="InterPro" id="IPR020846">
    <property type="entry name" value="MFS_dom"/>
</dbReference>
<dbReference type="Proteomes" id="UP000273119">
    <property type="component" value="Unassembled WGS sequence"/>
</dbReference>
<evidence type="ECO:0000256" key="2">
    <source>
        <dbReference type="ARBA" id="ARBA00022448"/>
    </source>
</evidence>
<dbReference type="Gene3D" id="1.20.1250.20">
    <property type="entry name" value="MFS general substrate transporter like domains"/>
    <property type="match status" value="1"/>
</dbReference>
<evidence type="ECO:0000256" key="7">
    <source>
        <dbReference type="ARBA" id="ARBA00038075"/>
    </source>
</evidence>
<feature type="transmembrane region" description="Helical" evidence="10">
    <location>
        <begin position="276"/>
        <end position="295"/>
    </location>
</feature>
<keyword evidence="3" id="KW-1003">Cell membrane</keyword>
<keyword evidence="13" id="KW-1185">Reference proteome</keyword>
<keyword evidence="5 10" id="KW-1133">Transmembrane helix</keyword>
<gene>
    <name evidence="12" type="ORF">DWQ67_12060</name>
</gene>
<evidence type="ECO:0000256" key="5">
    <source>
        <dbReference type="ARBA" id="ARBA00022989"/>
    </source>
</evidence>
<evidence type="ECO:0000256" key="10">
    <source>
        <dbReference type="SAM" id="Phobius"/>
    </source>
</evidence>
<feature type="domain" description="Major facilitator superfamily (MFS) profile" evidence="11">
    <location>
        <begin position="16"/>
        <end position="422"/>
    </location>
</feature>
<evidence type="ECO:0000313" key="13">
    <source>
        <dbReference type="Proteomes" id="UP000273119"/>
    </source>
</evidence>
<comment type="similarity">
    <text evidence="7">Belongs to the major facilitator superfamily. Drug:H(+) antiporter-3 (DHA3) (TC 2.A.1.21) family.</text>
</comment>
<feature type="transmembrane region" description="Helical" evidence="10">
    <location>
        <begin position="50"/>
        <end position="70"/>
    </location>
</feature>
<protein>
    <recommendedName>
        <fullName evidence="8">Multidrug efflux pump Tap</fullName>
    </recommendedName>
</protein>
<feature type="transmembrane region" description="Helical" evidence="10">
    <location>
        <begin position="307"/>
        <end position="328"/>
    </location>
</feature>
<dbReference type="PANTHER" id="PTHR23513:SF9">
    <property type="entry name" value="ENTEROBACTIN EXPORTER ENTS"/>
    <property type="match status" value="1"/>
</dbReference>
<evidence type="ECO:0000256" key="4">
    <source>
        <dbReference type="ARBA" id="ARBA00022692"/>
    </source>
</evidence>